<comment type="cofactor">
    <cofactor evidence="1">
        <name>dipyrromethane</name>
        <dbReference type="ChEBI" id="CHEBI:60342"/>
    </cofactor>
</comment>
<dbReference type="EMBL" id="BEXB01000056">
    <property type="protein sequence ID" value="GAY78666.1"/>
    <property type="molecule type" value="Genomic_DNA"/>
</dbReference>
<evidence type="ECO:0000256" key="8">
    <source>
        <dbReference type="NCBIfam" id="TIGR00212"/>
    </source>
</evidence>
<dbReference type="GO" id="GO:0004418">
    <property type="term" value="F:hydroxymethylbilane synthase activity"/>
    <property type="evidence" value="ECO:0007669"/>
    <property type="project" value="UniProtKB-UniRule"/>
</dbReference>
<keyword evidence="5 10" id="KW-0808">Transferase</keyword>
<dbReference type="FunFam" id="3.40.190.10:FF:000004">
    <property type="entry name" value="Porphobilinogen deaminase"/>
    <property type="match status" value="1"/>
</dbReference>
<gene>
    <name evidence="10" type="ORF">NBRC111894_4220</name>
</gene>
<dbReference type="GO" id="GO:0006783">
    <property type="term" value="P:heme biosynthetic process"/>
    <property type="evidence" value="ECO:0007669"/>
    <property type="project" value="TreeGrafter"/>
</dbReference>
<sequence length="171" mass="18800">MRTIQVGSRKSKLALVQSEQVIHDLSDKSDRFAFAIRHIVTKGDRILNVTLSKVGGKGLFVKEIERALLDGAIDFAVHSMKDMPAELPGGLEIASIPMREDACDVLLTRSGDGLDSLEPGAIVGTSSLRRGAQLLSLRPDLNVQPLRGNVDTRIGRLKSGDLMRLFWLRRE</sequence>
<reference evidence="10 11" key="1">
    <citation type="submission" date="2017-11" db="EMBL/GenBank/DDBJ databases">
        <title>Draft Genome Sequence of Sporolactobacillus inulinus NBRC 111894 Isolated from Koso, a Japanese Sugar-Vegetable Fermented Beverage.</title>
        <authorList>
            <person name="Chiou T.Y."/>
            <person name="Oshima K."/>
            <person name="Suda W."/>
            <person name="Hattori M."/>
            <person name="Takahashi T."/>
        </authorList>
    </citation>
    <scope>NUCLEOTIDE SEQUENCE [LARGE SCALE GENOMIC DNA]</scope>
    <source>
        <strain evidence="10 11">NBRC111894</strain>
    </source>
</reference>
<accession>A0A4Y1ZHH7</accession>
<evidence type="ECO:0000256" key="5">
    <source>
        <dbReference type="ARBA" id="ARBA00022679"/>
    </source>
</evidence>
<dbReference type="NCBIfam" id="TIGR00212">
    <property type="entry name" value="hemC"/>
    <property type="match status" value="1"/>
</dbReference>
<protein>
    <recommendedName>
        <fullName evidence="8">Hydroxymethylbilane synthase</fullName>
        <ecNumber evidence="8">2.5.1.61</ecNumber>
    </recommendedName>
</protein>
<dbReference type="PANTHER" id="PTHR11557:SF0">
    <property type="entry name" value="PORPHOBILINOGEN DEAMINASE"/>
    <property type="match status" value="1"/>
</dbReference>
<comment type="pathway">
    <text evidence="3">Porphyrin-containing compound metabolism; protoporphyrin-IX biosynthesis; coproporphyrinogen-III from 5-aminolevulinate: step 2/4.</text>
</comment>
<keyword evidence="6" id="KW-0627">Porphyrin biosynthesis</keyword>
<dbReference type="Gene3D" id="3.40.190.10">
    <property type="entry name" value="Periplasmic binding protein-like II"/>
    <property type="match status" value="1"/>
</dbReference>
<evidence type="ECO:0000256" key="1">
    <source>
        <dbReference type="ARBA" id="ARBA00001916"/>
    </source>
</evidence>
<dbReference type="InterPro" id="IPR000860">
    <property type="entry name" value="HemC"/>
</dbReference>
<comment type="similarity">
    <text evidence="4">Belongs to the HMBS family.</text>
</comment>
<dbReference type="EC" id="2.5.1.61" evidence="8"/>
<dbReference type="PANTHER" id="PTHR11557">
    <property type="entry name" value="PORPHOBILINOGEN DEAMINASE"/>
    <property type="match status" value="1"/>
</dbReference>
<comment type="caution">
    <text evidence="10">The sequence shown here is derived from an EMBL/GenBank/DDBJ whole genome shotgun (WGS) entry which is preliminary data.</text>
</comment>
<evidence type="ECO:0000256" key="3">
    <source>
        <dbReference type="ARBA" id="ARBA00004735"/>
    </source>
</evidence>
<dbReference type="AlphaFoldDB" id="A0A4Y1ZHH7"/>
<name>A0A4Y1ZHH7_9BACL</name>
<evidence type="ECO:0000259" key="9">
    <source>
        <dbReference type="Pfam" id="PF01379"/>
    </source>
</evidence>
<dbReference type="GO" id="GO:0005737">
    <property type="term" value="C:cytoplasm"/>
    <property type="evidence" value="ECO:0007669"/>
    <property type="project" value="UniProtKB-UniRule"/>
</dbReference>
<dbReference type="Proteomes" id="UP000319716">
    <property type="component" value="Unassembled WGS sequence"/>
</dbReference>
<evidence type="ECO:0000313" key="10">
    <source>
        <dbReference type="EMBL" id="GAY78666.1"/>
    </source>
</evidence>
<feature type="domain" description="Porphobilinogen deaminase N-terminal" evidence="9">
    <location>
        <begin position="4"/>
        <end position="161"/>
    </location>
</feature>
<evidence type="ECO:0000256" key="6">
    <source>
        <dbReference type="ARBA" id="ARBA00023244"/>
    </source>
</evidence>
<dbReference type="InterPro" id="IPR022417">
    <property type="entry name" value="Porphobilin_deaminase_N"/>
</dbReference>
<organism evidence="10 11">
    <name type="scientific">Sporolactobacillus inulinus</name>
    <dbReference type="NCBI Taxonomy" id="2078"/>
    <lineage>
        <taxon>Bacteria</taxon>
        <taxon>Bacillati</taxon>
        <taxon>Bacillota</taxon>
        <taxon>Bacilli</taxon>
        <taxon>Bacillales</taxon>
        <taxon>Sporolactobacillaceae</taxon>
        <taxon>Sporolactobacillus</taxon>
    </lineage>
</organism>
<dbReference type="Pfam" id="PF01379">
    <property type="entry name" value="Porphobil_deam"/>
    <property type="match status" value="1"/>
</dbReference>
<evidence type="ECO:0000256" key="2">
    <source>
        <dbReference type="ARBA" id="ARBA00002869"/>
    </source>
</evidence>
<evidence type="ECO:0000256" key="4">
    <source>
        <dbReference type="ARBA" id="ARBA00005638"/>
    </source>
</evidence>
<evidence type="ECO:0000256" key="7">
    <source>
        <dbReference type="ARBA" id="ARBA00048169"/>
    </source>
</evidence>
<comment type="function">
    <text evidence="2">Tetrapolymerization of the monopyrrole PBG into the hydroxymethylbilane pre-uroporphyrinogen in several discrete steps.</text>
</comment>
<evidence type="ECO:0000313" key="11">
    <source>
        <dbReference type="Proteomes" id="UP000319716"/>
    </source>
</evidence>
<comment type="catalytic activity">
    <reaction evidence="7">
        <text>4 porphobilinogen + H2O = hydroxymethylbilane + 4 NH4(+)</text>
        <dbReference type="Rhea" id="RHEA:13185"/>
        <dbReference type="ChEBI" id="CHEBI:15377"/>
        <dbReference type="ChEBI" id="CHEBI:28938"/>
        <dbReference type="ChEBI" id="CHEBI:57845"/>
        <dbReference type="ChEBI" id="CHEBI:58126"/>
        <dbReference type="EC" id="2.5.1.61"/>
    </reaction>
</comment>
<dbReference type="SUPFAM" id="SSF53850">
    <property type="entry name" value="Periplasmic binding protein-like II"/>
    <property type="match status" value="1"/>
</dbReference>
<proteinExistence type="inferred from homology"/>
<dbReference type="PRINTS" id="PR00151">
    <property type="entry name" value="PORPHBDMNASE"/>
</dbReference>